<dbReference type="AlphaFoldDB" id="A0A059BI28"/>
<dbReference type="OrthoDB" id="685197at2759"/>
<evidence type="ECO:0000256" key="6">
    <source>
        <dbReference type="ARBA" id="ARBA00022989"/>
    </source>
</evidence>
<evidence type="ECO:0000313" key="10">
    <source>
        <dbReference type="EMBL" id="KCW65526.1"/>
    </source>
</evidence>
<feature type="domain" description="Casparian strip membrane protein" evidence="9">
    <location>
        <begin position="4"/>
        <end position="147"/>
    </location>
</feature>
<feature type="transmembrane region" description="Helical" evidence="8">
    <location>
        <begin position="48"/>
        <end position="66"/>
    </location>
</feature>
<dbReference type="InterPro" id="IPR006702">
    <property type="entry name" value="CASP_dom"/>
</dbReference>
<evidence type="ECO:0000256" key="7">
    <source>
        <dbReference type="ARBA" id="ARBA00023136"/>
    </source>
</evidence>
<evidence type="ECO:0000256" key="1">
    <source>
        <dbReference type="ARBA" id="ARBA00004651"/>
    </source>
</evidence>
<evidence type="ECO:0000256" key="2">
    <source>
        <dbReference type="ARBA" id="ARBA00007651"/>
    </source>
</evidence>
<dbReference type="eggNOG" id="ENOG502S98H">
    <property type="taxonomic scope" value="Eukaryota"/>
</dbReference>
<accession>A0A059BI28</accession>
<evidence type="ECO:0000256" key="8">
    <source>
        <dbReference type="RuleBase" id="RU361233"/>
    </source>
</evidence>
<protein>
    <recommendedName>
        <fullName evidence="8">CASP-like protein</fullName>
    </recommendedName>
</protein>
<keyword evidence="6 8" id="KW-1133">Transmembrane helix</keyword>
<keyword evidence="4 8" id="KW-1003">Cell membrane</keyword>
<feature type="transmembrane region" description="Helical" evidence="8">
    <location>
        <begin position="12"/>
        <end position="36"/>
    </location>
</feature>
<keyword evidence="7 8" id="KW-0472">Membrane</keyword>
<dbReference type="Gramene" id="KCW65526">
    <property type="protein sequence ID" value="KCW65526"/>
    <property type="gene ID" value="EUGRSUZ_G02924"/>
</dbReference>
<evidence type="ECO:0000256" key="3">
    <source>
        <dbReference type="ARBA" id="ARBA00011489"/>
    </source>
</evidence>
<evidence type="ECO:0000256" key="4">
    <source>
        <dbReference type="ARBA" id="ARBA00022475"/>
    </source>
</evidence>
<keyword evidence="5 8" id="KW-0812">Transmembrane</keyword>
<dbReference type="EMBL" id="KK198759">
    <property type="protein sequence ID" value="KCW65526.1"/>
    <property type="molecule type" value="Genomic_DNA"/>
</dbReference>
<dbReference type="PANTHER" id="PTHR33573">
    <property type="entry name" value="CASP-LIKE PROTEIN 4A4"/>
    <property type="match status" value="1"/>
</dbReference>
<gene>
    <name evidence="10" type="ORF">EUGRSUZ_G02924</name>
</gene>
<name>A0A059BI28_EUCGR</name>
<comment type="subunit">
    <text evidence="3 8">Homodimer and heterodimers.</text>
</comment>
<dbReference type="GO" id="GO:0005886">
    <property type="term" value="C:plasma membrane"/>
    <property type="evidence" value="ECO:0007669"/>
    <property type="project" value="UniProtKB-SubCell"/>
</dbReference>
<feature type="transmembrane region" description="Helical" evidence="8">
    <location>
        <begin position="135"/>
        <end position="159"/>
    </location>
</feature>
<dbReference type="PANTHER" id="PTHR33573:SF40">
    <property type="entry name" value="CASP-LIKE PROTEIN 4D2"/>
    <property type="match status" value="1"/>
</dbReference>
<proteinExistence type="inferred from homology"/>
<evidence type="ECO:0000256" key="5">
    <source>
        <dbReference type="ARBA" id="ARBA00022692"/>
    </source>
</evidence>
<comment type="similarity">
    <text evidence="2 8">Belongs to the Casparian strip membrane proteins (CASP) family.</text>
</comment>
<sequence>MASRALILALRLLMLVFLGVSLVVLTTDTATLQIYFNTEVQVRFRDVYAYRYMLGTIVVGAAYTLIQIARTLHRTCKANQEISRDGVTLFDFFADQITSYVLATGSAAGFGATKDLKSVFEFVGSAYDKFFNKGYAAASLLLFAFVCAALLSILSSFGLPKKV</sequence>
<reference evidence="10" key="1">
    <citation type="submission" date="2013-07" db="EMBL/GenBank/DDBJ databases">
        <title>The genome of Eucalyptus grandis.</title>
        <authorList>
            <person name="Schmutz J."/>
            <person name="Hayes R."/>
            <person name="Myburg A."/>
            <person name="Tuskan G."/>
            <person name="Grattapaglia D."/>
            <person name="Rokhsar D.S."/>
        </authorList>
    </citation>
    <scope>NUCLEOTIDE SEQUENCE</scope>
    <source>
        <tissue evidence="10">Leaf extractions</tissue>
    </source>
</reference>
<comment type="subcellular location">
    <subcellularLocation>
        <location evidence="1 8">Cell membrane</location>
        <topology evidence="1 8">Multi-pass membrane protein</topology>
    </subcellularLocation>
</comment>
<organism evidence="10">
    <name type="scientific">Eucalyptus grandis</name>
    <name type="common">Flooded gum</name>
    <dbReference type="NCBI Taxonomy" id="71139"/>
    <lineage>
        <taxon>Eukaryota</taxon>
        <taxon>Viridiplantae</taxon>
        <taxon>Streptophyta</taxon>
        <taxon>Embryophyta</taxon>
        <taxon>Tracheophyta</taxon>
        <taxon>Spermatophyta</taxon>
        <taxon>Magnoliopsida</taxon>
        <taxon>eudicotyledons</taxon>
        <taxon>Gunneridae</taxon>
        <taxon>Pentapetalae</taxon>
        <taxon>rosids</taxon>
        <taxon>malvids</taxon>
        <taxon>Myrtales</taxon>
        <taxon>Myrtaceae</taxon>
        <taxon>Myrtoideae</taxon>
        <taxon>Eucalypteae</taxon>
        <taxon>Eucalyptus</taxon>
    </lineage>
</organism>
<evidence type="ECO:0000259" key="9">
    <source>
        <dbReference type="Pfam" id="PF04535"/>
    </source>
</evidence>
<comment type="caution">
    <text evidence="8">Lacks conserved residue(s) required for the propagation of feature annotation.</text>
</comment>
<dbReference type="KEGG" id="egr:104454289"/>
<dbReference type="Pfam" id="PF04535">
    <property type="entry name" value="CASP_dom"/>
    <property type="match status" value="1"/>
</dbReference>